<proteinExistence type="inferred from homology"/>
<dbReference type="GO" id="GO:0000481">
    <property type="term" value="P:maturation of 5S rRNA"/>
    <property type="evidence" value="ECO:0007669"/>
    <property type="project" value="TreeGrafter"/>
</dbReference>
<dbReference type="EMBL" id="CCFA01000441">
    <property type="protein sequence ID" value="CDR98869.1"/>
    <property type="molecule type" value="Genomic_DNA"/>
</dbReference>
<feature type="region of interest" description="Disordered" evidence="6">
    <location>
        <begin position="299"/>
        <end position="364"/>
    </location>
</feature>
<feature type="compositionally biased region" description="Basic residues" evidence="6">
    <location>
        <begin position="299"/>
        <end position="309"/>
    </location>
</feature>
<feature type="region of interest" description="Disordered" evidence="6">
    <location>
        <begin position="28"/>
        <end position="159"/>
    </location>
</feature>
<keyword evidence="8" id="KW-1185">Reference proteome</keyword>
<reference evidence="8" key="1">
    <citation type="submission" date="2014-06" db="EMBL/GenBank/DDBJ databases">
        <authorList>
            <person name="Berkman P.J."/>
        </authorList>
    </citation>
    <scope>NUCLEOTIDE SEQUENCE [LARGE SCALE GENOMIC DNA]</scope>
</reference>
<feature type="compositionally biased region" description="Basic and acidic residues" evidence="6">
    <location>
        <begin position="122"/>
        <end position="159"/>
    </location>
</feature>
<feature type="region of interest" description="Disordered" evidence="6">
    <location>
        <begin position="188"/>
        <end position="249"/>
    </location>
</feature>
<evidence type="ECO:0000256" key="5">
    <source>
        <dbReference type="ARBA" id="ARBA00023242"/>
    </source>
</evidence>
<name>A0A0F7RUZ3_9BASI</name>
<feature type="compositionally biased region" description="Basic and acidic residues" evidence="6">
    <location>
        <begin position="610"/>
        <end position="622"/>
    </location>
</feature>
<feature type="compositionally biased region" description="Low complexity" evidence="6">
    <location>
        <begin position="322"/>
        <end position="335"/>
    </location>
</feature>
<dbReference type="Proteomes" id="UP000242770">
    <property type="component" value="Unassembled WGS sequence"/>
</dbReference>
<dbReference type="InterPro" id="IPR045347">
    <property type="entry name" value="HIND"/>
</dbReference>
<accession>A0A0F7RUZ3</accession>
<dbReference type="Pfam" id="PF03343">
    <property type="entry name" value="SART-1"/>
    <property type="match status" value="1"/>
</dbReference>
<feature type="region of interest" description="Disordered" evidence="6">
    <location>
        <begin position="395"/>
        <end position="549"/>
    </location>
</feature>
<feature type="compositionally biased region" description="Low complexity" evidence="6">
    <location>
        <begin position="28"/>
        <end position="54"/>
    </location>
</feature>
<dbReference type="STRING" id="49012.A0A0F7RUZ3"/>
<feature type="compositionally biased region" description="Basic and acidic residues" evidence="6">
    <location>
        <begin position="444"/>
        <end position="467"/>
    </location>
</feature>
<comment type="similarity">
    <text evidence="2">Belongs to the SNU66/SART1 family.</text>
</comment>
<organism evidence="7 8">
    <name type="scientific">Sporisorium scitamineum</name>
    <dbReference type="NCBI Taxonomy" id="49012"/>
    <lineage>
        <taxon>Eukaryota</taxon>
        <taxon>Fungi</taxon>
        <taxon>Dikarya</taxon>
        <taxon>Basidiomycota</taxon>
        <taxon>Ustilaginomycotina</taxon>
        <taxon>Ustilaginomycetes</taxon>
        <taxon>Ustilaginales</taxon>
        <taxon>Ustilaginaceae</taxon>
        <taxon>Sporisorium</taxon>
    </lineage>
</organism>
<dbReference type="PANTHER" id="PTHR14152:SF5">
    <property type="entry name" value="U4_U6.U5 TRI-SNRNP-ASSOCIATED PROTEIN 1"/>
    <property type="match status" value="1"/>
</dbReference>
<evidence type="ECO:0000256" key="2">
    <source>
        <dbReference type="ARBA" id="ARBA00006076"/>
    </source>
</evidence>
<feature type="compositionally biased region" description="Basic and acidic residues" evidence="6">
    <location>
        <begin position="56"/>
        <end position="87"/>
    </location>
</feature>
<feature type="compositionally biased region" description="Basic residues" evidence="6">
    <location>
        <begin position="664"/>
        <end position="678"/>
    </location>
</feature>
<feature type="region of interest" description="Disordered" evidence="6">
    <location>
        <begin position="791"/>
        <end position="822"/>
    </location>
</feature>
<keyword evidence="3" id="KW-0507">mRNA processing</keyword>
<keyword evidence="4" id="KW-0508">mRNA splicing</keyword>
<keyword evidence="5" id="KW-0539">Nucleus</keyword>
<feature type="compositionally biased region" description="Polar residues" evidence="6">
    <location>
        <begin position="600"/>
        <end position="609"/>
    </location>
</feature>
<feature type="region of interest" description="Disordered" evidence="6">
    <location>
        <begin position="739"/>
        <end position="768"/>
    </location>
</feature>
<dbReference type="InterPro" id="IPR005011">
    <property type="entry name" value="SNU66/SART1"/>
</dbReference>
<feature type="region of interest" description="Disordered" evidence="6">
    <location>
        <begin position="587"/>
        <end position="622"/>
    </location>
</feature>
<feature type="compositionally biased region" description="Gly residues" evidence="6">
    <location>
        <begin position="415"/>
        <end position="432"/>
    </location>
</feature>
<feature type="region of interest" description="Disordered" evidence="6">
    <location>
        <begin position="664"/>
        <end position="710"/>
    </location>
</feature>
<dbReference type="PANTHER" id="PTHR14152">
    <property type="entry name" value="SQUAMOUS CELL CARCINOMA ANTIGEN RECOGNISED BY CYTOTOXIC T LYMPHOCYTES"/>
    <property type="match status" value="1"/>
</dbReference>
<feature type="compositionally biased region" description="Basic and acidic residues" evidence="6">
    <location>
        <begin position="587"/>
        <end position="596"/>
    </location>
</feature>
<evidence type="ECO:0000256" key="3">
    <source>
        <dbReference type="ARBA" id="ARBA00022664"/>
    </source>
</evidence>
<sequence>MSEFQKEELSLEETNKLRISLGLKPLVADDAPAPAPAAAADAAPKLDGDALAAKNFQDKQERERREREDAEVKERLAKAQAKRDAARRLKGPTLADADQTGEASSSKDTLKWLKESKKRAKEHAARRAKEQEEQEAREQAQYRESDLAGLRVGHDADEFGEGEERILTLRDAGVLDDADDELMDAALDQAERDAKNTERKKGAKEYTGLDDEEARTGRKRGVLSKYDADLPEGHLGSTEEQSGFRLGANLSSADRQTRLRQEAEQAAKLANKQLLSLDYTKSQEVSDYLQEGDIGFKKPKTKKRKKATKVKISFDDDEKQAAEQGAATASASATADTEDVEMQETKVLAKPPRRQQTDNFVDDDELQASLAKSRRLKAKKTFNKMTPEMIAKNLAAQRAAEEAERASGVASPGIANGGGPANGSAEGEGGQEGLTFDETSEFVRAIRERPAESEVPRRSRSVKRESPDVDLNAAAHVKMEDSADAADVPMRELDATTVKTEVDDNDVDLQAVKDEPEEGEALDPAVKLEDKDDSKPEEQDTDPVIGRGMAGTLSFLRQQGMLPQVNPELKSREEQQRQYDAWLAARRREEQERELARQASKASGSSVDQATREAQNRNRELEEARLAQERFRDYKPDVEIKYHDEFGRDLDQKEAWKHLSHVFHGKKPGTKKQGKRLKKIEDEKKRERMAAGDTPTGMSAAFQSRSERTGKAHMVLSVGSRGAAPQENDLLDGKGAAGMQLKKSTRPAKEQSGKGKKVDSGGGEMLLSPLPNSVESSGAASVAANGEGTGIATSTKAGGGWTRIGSATPAPSGSGTPSVAAGGGGGAGFKPVAANGFTSVSAGSPAAAEAGEGRATPSSGPFRLAFSGVKRKAEALSLICGKYFVNVTANFKVDAAATTSNHPTKFNLLAPARNTPAVNATARLNLTVLETA</sequence>
<protein>
    <submittedName>
        <fullName evidence="7">Uncharacterized protein</fullName>
    </submittedName>
</protein>
<feature type="compositionally biased region" description="Basic and acidic residues" evidence="6">
    <location>
        <begin position="679"/>
        <end position="690"/>
    </location>
</feature>
<evidence type="ECO:0000256" key="4">
    <source>
        <dbReference type="ARBA" id="ARBA00023187"/>
    </source>
</evidence>
<feature type="compositionally biased region" description="Low complexity" evidence="6">
    <location>
        <begin position="805"/>
        <end position="820"/>
    </location>
</feature>
<feature type="compositionally biased region" description="Basic and acidic residues" evidence="6">
    <location>
        <begin position="189"/>
        <end position="204"/>
    </location>
</feature>
<feature type="compositionally biased region" description="Basic and acidic residues" evidence="6">
    <location>
        <begin position="526"/>
        <end position="538"/>
    </location>
</feature>
<dbReference type="AlphaFoldDB" id="A0A0F7RUZ3"/>
<evidence type="ECO:0000256" key="6">
    <source>
        <dbReference type="SAM" id="MobiDB-lite"/>
    </source>
</evidence>
<evidence type="ECO:0000313" key="7">
    <source>
        <dbReference type="EMBL" id="CDR98869.1"/>
    </source>
</evidence>
<comment type="subcellular location">
    <subcellularLocation>
        <location evidence="1">Nucleus</location>
    </subcellularLocation>
</comment>
<evidence type="ECO:0000313" key="8">
    <source>
        <dbReference type="Proteomes" id="UP000242770"/>
    </source>
</evidence>
<evidence type="ECO:0000256" key="1">
    <source>
        <dbReference type="ARBA" id="ARBA00004123"/>
    </source>
</evidence>
<dbReference type="Pfam" id="PF19252">
    <property type="entry name" value="HIND"/>
    <property type="match status" value="1"/>
</dbReference>
<feature type="compositionally biased region" description="Basic and acidic residues" evidence="6">
    <location>
        <begin position="747"/>
        <end position="759"/>
    </location>
</feature>
<dbReference type="GO" id="GO:0045292">
    <property type="term" value="P:mRNA cis splicing, via spliceosome"/>
    <property type="evidence" value="ECO:0007669"/>
    <property type="project" value="TreeGrafter"/>
</dbReference>
<dbReference type="GO" id="GO:0046540">
    <property type="term" value="C:U4/U6 x U5 tri-snRNP complex"/>
    <property type="evidence" value="ECO:0007669"/>
    <property type="project" value="InterPro"/>
</dbReference>
<gene>
    <name evidence="7" type="primary">SSCI08660.1</name>
</gene>